<comment type="similarity">
    <text evidence="7">Belongs to the binding-protein-dependent transport system permease family.</text>
</comment>
<evidence type="ECO:0000256" key="5">
    <source>
        <dbReference type="ARBA" id="ARBA00022989"/>
    </source>
</evidence>
<evidence type="ECO:0000256" key="1">
    <source>
        <dbReference type="ARBA" id="ARBA00004651"/>
    </source>
</evidence>
<dbReference type="CDD" id="cd06261">
    <property type="entry name" value="TM_PBP2"/>
    <property type="match status" value="1"/>
</dbReference>
<dbReference type="RefSeq" id="WP_272097224.1">
    <property type="nucleotide sequence ID" value="NZ_JAQNDK010000002.1"/>
</dbReference>
<name>A0ABT5C1A0_9BACT</name>
<evidence type="ECO:0000259" key="8">
    <source>
        <dbReference type="PROSITE" id="PS50928"/>
    </source>
</evidence>
<dbReference type="SUPFAM" id="SSF161098">
    <property type="entry name" value="MetI-like"/>
    <property type="match status" value="1"/>
</dbReference>
<protein>
    <submittedName>
        <fullName evidence="9">ABC transporter permease</fullName>
    </submittedName>
</protein>
<evidence type="ECO:0000256" key="4">
    <source>
        <dbReference type="ARBA" id="ARBA00022692"/>
    </source>
</evidence>
<feature type="transmembrane region" description="Helical" evidence="7">
    <location>
        <begin position="172"/>
        <end position="191"/>
    </location>
</feature>
<proteinExistence type="inferred from homology"/>
<evidence type="ECO:0000256" key="3">
    <source>
        <dbReference type="ARBA" id="ARBA00022475"/>
    </source>
</evidence>
<dbReference type="Pfam" id="PF00528">
    <property type="entry name" value="BPD_transp_1"/>
    <property type="match status" value="1"/>
</dbReference>
<comment type="caution">
    <text evidence="9">The sequence shown here is derived from an EMBL/GenBank/DDBJ whole genome shotgun (WGS) entry which is preliminary data.</text>
</comment>
<evidence type="ECO:0000313" key="10">
    <source>
        <dbReference type="Proteomes" id="UP001217485"/>
    </source>
</evidence>
<feature type="transmembrane region" description="Helical" evidence="7">
    <location>
        <begin position="149"/>
        <end position="166"/>
    </location>
</feature>
<keyword evidence="5 7" id="KW-1133">Transmembrane helix</keyword>
<evidence type="ECO:0000256" key="6">
    <source>
        <dbReference type="ARBA" id="ARBA00023136"/>
    </source>
</evidence>
<keyword evidence="6 7" id="KW-0472">Membrane</keyword>
<evidence type="ECO:0000313" key="9">
    <source>
        <dbReference type="EMBL" id="MDC0680191.1"/>
    </source>
</evidence>
<dbReference type="PANTHER" id="PTHR30151">
    <property type="entry name" value="ALKANE SULFONATE ABC TRANSPORTER-RELATED, MEMBRANE SUBUNIT"/>
    <property type="match status" value="1"/>
</dbReference>
<keyword evidence="4 7" id="KW-0812">Transmembrane</keyword>
<dbReference type="InterPro" id="IPR035906">
    <property type="entry name" value="MetI-like_sf"/>
</dbReference>
<accession>A0ABT5C1A0</accession>
<sequence length="302" mass="31953">MTTALPTSAASPRLASFPDLTATADLSAPPSGAPIGRRLSGRRLRRRLGPGRRIPYGLALGPALLLALWTVASATGALDARVLSAPWTVVTTAHELIADGRLQANLLTSAQRAFLGLALGAGLGTVLALLAGLTRVGEALVDGPVQIKRAIPTLALIPLLILWFGIGEQMKVLTIALGVVIPVYVHTHAALRTIDARYVELAETVRLTRWQFIRKVALPGALPGFLMGLRLAVTGAWLALVVVEQINATSGIGYMMSLARSYGQTEIILLGLVVYGLFGLASDSAVRLIERKALSWRRILAG</sequence>
<feature type="transmembrane region" description="Helical" evidence="7">
    <location>
        <begin position="267"/>
        <end position="289"/>
    </location>
</feature>
<gene>
    <name evidence="9" type="ORF">POL72_20790</name>
</gene>
<keyword evidence="3" id="KW-1003">Cell membrane</keyword>
<dbReference type="Gene3D" id="1.10.3720.10">
    <property type="entry name" value="MetI-like"/>
    <property type="match status" value="1"/>
</dbReference>
<organism evidence="9 10">
    <name type="scientific">Sorangium atrum</name>
    <dbReference type="NCBI Taxonomy" id="2995308"/>
    <lineage>
        <taxon>Bacteria</taxon>
        <taxon>Pseudomonadati</taxon>
        <taxon>Myxococcota</taxon>
        <taxon>Polyangia</taxon>
        <taxon>Polyangiales</taxon>
        <taxon>Polyangiaceae</taxon>
        <taxon>Sorangium</taxon>
    </lineage>
</organism>
<reference evidence="9 10" key="1">
    <citation type="submission" date="2023-01" db="EMBL/GenBank/DDBJ databases">
        <title>Minimal conservation of predation-associated metabolite biosynthetic gene clusters underscores biosynthetic potential of Myxococcota including descriptions for ten novel species: Archangium lansinium sp. nov., Myxococcus landrumus sp. nov., Nannocystis bai.</title>
        <authorList>
            <person name="Ahearne A."/>
            <person name="Stevens C."/>
            <person name="Dowd S."/>
        </authorList>
    </citation>
    <scope>NUCLEOTIDE SEQUENCE [LARGE SCALE GENOMIC DNA]</scope>
    <source>
        <strain evidence="9 10">WIWO2</strain>
    </source>
</reference>
<dbReference type="Proteomes" id="UP001217485">
    <property type="component" value="Unassembled WGS sequence"/>
</dbReference>
<keyword evidence="10" id="KW-1185">Reference proteome</keyword>
<dbReference type="EMBL" id="JAQNDK010000002">
    <property type="protein sequence ID" value="MDC0680191.1"/>
    <property type="molecule type" value="Genomic_DNA"/>
</dbReference>
<dbReference type="PANTHER" id="PTHR30151:SF38">
    <property type="entry name" value="ALIPHATIC SULFONATES TRANSPORT PERMEASE PROTEIN SSUC-RELATED"/>
    <property type="match status" value="1"/>
</dbReference>
<feature type="domain" description="ABC transmembrane type-1" evidence="8">
    <location>
        <begin position="106"/>
        <end position="286"/>
    </location>
</feature>
<dbReference type="PROSITE" id="PS50928">
    <property type="entry name" value="ABC_TM1"/>
    <property type="match status" value="1"/>
</dbReference>
<keyword evidence="2 7" id="KW-0813">Transport</keyword>
<feature type="transmembrane region" description="Helical" evidence="7">
    <location>
        <begin position="216"/>
        <end position="240"/>
    </location>
</feature>
<feature type="transmembrane region" description="Helical" evidence="7">
    <location>
        <begin position="113"/>
        <end position="137"/>
    </location>
</feature>
<comment type="subcellular location">
    <subcellularLocation>
        <location evidence="1 7">Cell membrane</location>
        <topology evidence="1 7">Multi-pass membrane protein</topology>
    </subcellularLocation>
</comment>
<evidence type="ECO:0000256" key="2">
    <source>
        <dbReference type="ARBA" id="ARBA00022448"/>
    </source>
</evidence>
<dbReference type="InterPro" id="IPR000515">
    <property type="entry name" value="MetI-like"/>
</dbReference>
<evidence type="ECO:0000256" key="7">
    <source>
        <dbReference type="RuleBase" id="RU363032"/>
    </source>
</evidence>
<feature type="transmembrane region" description="Helical" evidence="7">
    <location>
        <begin position="54"/>
        <end position="78"/>
    </location>
</feature>